<protein>
    <submittedName>
        <fullName evidence="2">Uncharacterized protein</fullName>
    </submittedName>
</protein>
<feature type="region of interest" description="Disordered" evidence="1">
    <location>
        <begin position="322"/>
        <end position="347"/>
    </location>
</feature>
<evidence type="ECO:0000256" key="1">
    <source>
        <dbReference type="SAM" id="MobiDB-lite"/>
    </source>
</evidence>
<accession>A0AAD9G4P9</accession>
<feature type="region of interest" description="Disordered" evidence="1">
    <location>
        <begin position="843"/>
        <end position="862"/>
    </location>
</feature>
<feature type="region of interest" description="Disordered" evidence="1">
    <location>
        <begin position="1023"/>
        <end position="1054"/>
    </location>
</feature>
<comment type="caution">
    <text evidence="2">The sequence shown here is derived from an EMBL/GenBank/DDBJ whole genome shotgun (WGS) entry which is preliminary data.</text>
</comment>
<feature type="compositionally biased region" description="Low complexity" evidence="1">
    <location>
        <begin position="31"/>
        <end position="56"/>
    </location>
</feature>
<feature type="region of interest" description="Disordered" evidence="1">
    <location>
        <begin position="31"/>
        <end position="64"/>
    </location>
</feature>
<dbReference type="EMBL" id="JASMQC010000031">
    <property type="protein sequence ID" value="KAK1932014.1"/>
    <property type="molecule type" value="Genomic_DNA"/>
</dbReference>
<feature type="region of interest" description="Disordered" evidence="1">
    <location>
        <begin position="652"/>
        <end position="675"/>
    </location>
</feature>
<organism evidence="2 3">
    <name type="scientific">Phytophthora citrophthora</name>
    <dbReference type="NCBI Taxonomy" id="4793"/>
    <lineage>
        <taxon>Eukaryota</taxon>
        <taxon>Sar</taxon>
        <taxon>Stramenopiles</taxon>
        <taxon>Oomycota</taxon>
        <taxon>Peronosporomycetes</taxon>
        <taxon>Peronosporales</taxon>
        <taxon>Peronosporaceae</taxon>
        <taxon>Phytophthora</taxon>
    </lineage>
</organism>
<reference evidence="2" key="1">
    <citation type="submission" date="2023-08" db="EMBL/GenBank/DDBJ databases">
        <title>Reference Genome Resource for the Citrus Pathogen Phytophthora citrophthora.</title>
        <authorList>
            <person name="Moller H."/>
            <person name="Coetzee B."/>
            <person name="Rose L.J."/>
            <person name="Van Niekerk J.M."/>
        </authorList>
    </citation>
    <scope>NUCLEOTIDE SEQUENCE</scope>
    <source>
        <strain evidence="2">STE-U-9442</strain>
    </source>
</reference>
<feature type="region of interest" description="Disordered" evidence="1">
    <location>
        <begin position="609"/>
        <end position="635"/>
    </location>
</feature>
<feature type="region of interest" description="Disordered" evidence="1">
    <location>
        <begin position="205"/>
        <end position="249"/>
    </location>
</feature>
<feature type="compositionally biased region" description="Polar residues" evidence="1">
    <location>
        <begin position="325"/>
        <end position="342"/>
    </location>
</feature>
<dbReference type="AlphaFoldDB" id="A0AAD9G4P9"/>
<dbReference type="Proteomes" id="UP001259832">
    <property type="component" value="Unassembled WGS sequence"/>
</dbReference>
<feature type="compositionally biased region" description="Low complexity" evidence="1">
    <location>
        <begin position="205"/>
        <end position="219"/>
    </location>
</feature>
<evidence type="ECO:0000313" key="2">
    <source>
        <dbReference type="EMBL" id="KAK1932014.1"/>
    </source>
</evidence>
<evidence type="ECO:0000313" key="3">
    <source>
        <dbReference type="Proteomes" id="UP001259832"/>
    </source>
</evidence>
<sequence length="1239" mass="129682">MLREREQRTQTSISATYEELHIAMAASSTYTGASAGRHDGSGVPSSFPSTSESSNSAEHTGDDEFGGFEAAERLSDPFGDVYGAEAAFGDFVGGQTQNDGLSVVADNSSMMPFSPLTTSGTTTAPPTLLPSISGEVDPFADITGGLGAGTDTTQATGNAIQTMENFNRDTTPRAEVTAPSSATSAILDLVWGNTSQKTEINPLSMSATSVGSGSSRTASNPSGFKLPPPPSTKFATFPSASTSTPEASTGDLLSFSPVHSSTPSDPFFGITNDTSETSEAAPAFGNDELFTLSATPPLSTTSSSAPISLHGSFASLHEEVKPSILSPSTPGSLEGKQSPSAERTTRSFGSLSSSFVSVGAMEESVIPNGVHASFGAFASTTPEAGTTPSSAPPSLHSSFKMTDGFMGFSSGADEDEVDPFAEAGLAAPEEVPLAEALAAWNTSAEPTAQEENSQEITSHETDVIDANKQDQVQSDKLELAMPDDQCSDNSNEAAEDKAPDDFQGSGAATPASLDNGDAFCQDEQAAPDADSSTMVTETKGLSFVQINESEVISAVEIDENVDTLTAEENGDDVQSSGLDGIFQDDKCELGNDNNPAVSIDEVVWTEGVDPFKSRQPDPFSSSAESPEETSDSIAFGSSSDIARDSVLQPDFVAASPPIPDIASGEVPASSDDFTAIGSTTQNEAVDVDDGDSFGDFGDFEATAAPTTNAAIIPEISPWGSLPAPTPIQNMPIEDEDESFGDFAGNATSPATVEDDGFADFGQSTDPSGDDDFGDFGDFTQTTDDQGFSGFQQSDTQVFGDDGDFGDFTPSTNVEAIPSVLPAASFTKPELSSFFTEAFVTAPVPTSAPEEPDSPTDVDAADSAQESSMEFVQDVFRTMWDEYITIVVATTRQASSSSGSLSSVAEPNENGERVRLGGTTTRASKYLKYVLSEKIQEASRQNGIFPHGSERHQMYVGYAASGDSERMHAALKELQDALFLSSVNDAMMRIAKQAALSAKAKIAEQAAQQQASSRGGSLFSTTRHLLSRGGGATGSHGPASSGSDKADHAGADTPTGASVQKLARFSFTNNHDDSGNGHRGINGGDERGSEGSDHTGHSSGSDSEAVDSRTRSQTLSNSSGNGGLMRKFQDRFSFASSRHRPRLVSLRRKGQSGEEVRKMELNLDAISGGLDEVKWKCAMFLYDVEEVAHVAPSQINILSYPSKQPLTGKTDRSALTKLVKPDTIWTVDIGANNSDMLNEW</sequence>
<gene>
    <name evidence="2" type="ORF">P3T76_012514</name>
</gene>
<feature type="compositionally biased region" description="Basic and acidic residues" evidence="1">
    <location>
        <begin position="1083"/>
        <end position="1095"/>
    </location>
</feature>
<name>A0AAD9G4P9_9STRA</name>
<feature type="compositionally biased region" description="Acidic residues" evidence="1">
    <location>
        <begin position="849"/>
        <end position="859"/>
    </location>
</feature>
<feature type="compositionally biased region" description="Low complexity" evidence="1">
    <location>
        <begin position="232"/>
        <end position="249"/>
    </location>
</feature>
<feature type="region of interest" description="Disordered" evidence="1">
    <location>
        <begin position="481"/>
        <end position="518"/>
    </location>
</feature>
<keyword evidence="3" id="KW-1185">Reference proteome</keyword>
<feature type="region of interest" description="Disordered" evidence="1">
    <location>
        <begin position="1066"/>
        <end position="1125"/>
    </location>
</feature>
<proteinExistence type="predicted"/>